<dbReference type="InterPro" id="IPR008559">
    <property type="entry name" value="TMCO1"/>
</dbReference>
<evidence type="ECO:0000256" key="6">
    <source>
        <dbReference type="ARBA" id="ARBA00022692"/>
    </source>
</evidence>
<keyword evidence="13" id="KW-0407">Ion channel</keyword>
<dbReference type="PANTHER" id="PTHR20917:SF0">
    <property type="entry name" value="CALCIUM LOAD-ACTIVATED CALCIUM CHANNEL"/>
    <property type="match status" value="1"/>
</dbReference>
<name>A0A835Z943_9STRA</name>
<proteinExistence type="inferred from homology"/>
<keyword evidence="10" id="KW-0175">Coiled coil</keyword>
<sequence>MALASIAAVCLAALCSVGAELLNRKWYYDTEAFAKLVRTFDRLDEEIEKRKFDALYKTDDKRRARELKGVENLEKEKNLTETALQATKFKASLVTAVGMISGVWTLNRFFKGLVVFTLPFRAPFPFRLLTHRGLEGDDYRQISVTFMFILTAMLMRRVIDKKLGSPMPKALQKKTFASQWAELEAKNR</sequence>
<evidence type="ECO:0000256" key="12">
    <source>
        <dbReference type="ARBA" id="ARBA00023136"/>
    </source>
</evidence>
<keyword evidence="8" id="KW-0106">Calcium</keyword>
<evidence type="ECO:0000256" key="10">
    <source>
        <dbReference type="ARBA" id="ARBA00023054"/>
    </source>
</evidence>
<evidence type="ECO:0000313" key="15">
    <source>
        <dbReference type="EMBL" id="KAG5189486.1"/>
    </source>
</evidence>
<accession>A0A835Z943</accession>
<organism evidence="15 16">
    <name type="scientific">Tribonema minus</name>
    <dbReference type="NCBI Taxonomy" id="303371"/>
    <lineage>
        <taxon>Eukaryota</taxon>
        <taxon>Sar</taxon>
        <taxon>Stramenopiles</taxon>
        <taxon>Ochrophyta</taxon>
        <taxon>PX clade</taxon>
        <taxon>Xanthophyceae</taxon>
        <taxon>Tribonematales</taxon>
        <taxon>Tribonemataceae</taxon>
        <taxon>Tribonema</taxon>
    </lineage>
</organism>
<evidence type="ECO:0000256" key="14">
    <source>
        <dbReference type="SAM" id="SignalP"/>
    </source>
</evidence>
<reference evidence="15" key="1">
    <citation type="submission" date="2021-02" db="EMBL/GenBank/DDBJ databases">
        <title>First Annotated Genome of the Yellow-green Alga Tribonema minus.</title>
        <authorList>
            <person name="Mahan K.M."/>
        </authorList>
    </citation>
    <scope>NUCLEOTIDE SEQUENCE</scope>
    <source>
        <strain evidence="15">UTEX B ZZ1240</strain>
    </source>
</reference>
<keyword evidence="16" id="KW-1185">Reference proteome</keyword>
<feature type="chain" id="PRO_5032673710" evidence="14">
    <location>
        <begin position="20"/>
        <end position="188"/>
    </location>
</feature>
<dbReference type="GO" id="GO:0005262">
    <property type="term" value="F:calcium channel activity"/>
    <property type="evidence" value="ECO:0007669"/>
    <property type="project" value="UniProtKB-KW"/>
</dbReference>
<dbReference type="OrthoDB" id="342726at2759"/>
<dbReference type="GO" id="GO:0005789">
    <property type="term" value="C:endoplasmic reticulum membrane"/>
    <property type="evidence" value="ECO:0007669"/>
    <property type="project" value="UniProtKB-SubCell"/>
</dbReference>
<evidence type="ECO:0000256" key="7">
    <source>
        <dbReference type="ARBA" id="ARBA00022824"/>
    </source>
</evidence>
<evidence type="ECO:0000256" key="3">
    <source>
        <dbReference type="ARBA" id="ARBA00022448"/>
    </source>
</evidence>
<keyword evidence="3" id="KW-0813">Transport</keyword>
<evidence type="ECO:0000256" key="4">
    <source>
        <dbReference type="ARBA" id="ARBA00022568"/>
    </source>
</evidence>
<keyword evidence="12" id="KW-0472">Membrane</keyword>
<keyword evidence="4" id="KW-0109">Calcium transport</keyword>
<keyword evidence="14" id="KW-0732">Signal</keyword>
<dbReference type="SMART" id="SM01415">
    <property type="entry name" value="DUF106"/>
    <property type="match status" value="1"/>
</dbReference>
<evidence type="ECO:0000313" key="16">
    <source>
        <dbReference type="Proteomes" id="UP000664859"/>
    </source>
</evidence>
<comment type="subcellular location">
    <subcellularLocation>
        <location evidence="1">Endoplasmic reticulum membrane</location>
        <topology evidence="1">Multi-pass membrane protein</topology>
    </subcellularLocation>
</comment>
<dbReference type="InterPro" id="IPR002809">
    <property type="entry name" value="EMC3/TMCO1"/>
</dbReference>
<dbReference type="AlphaFoldDB" id="A0A835Z943"/>
<keyword evidence="5" id="KW-0107">Calcium channel</keyword>
<evidence type="ECO:0000256" key="11">
    <source>
        <dbReference type="ARBA" id="ARBA00023065"/>
    </source>
</evidence>
<gene>
    <name evidence="15" type="ORF">JKP88DRAFT_353056</name>
</gene>
<evidence type="ECO:0000256" key="5">
    <source>
        <dbReference type="ARBA" id="ARBA00022673"/>
    </source>
</evidence>
<keyword evidence="6" id="KW-0812">Transmembrane</keyword>
<dbReference type="PANTHER" id="PTHR20917">
    <property type="entry name" value="PNAS-RELATED"/>
    <property type="match status" value="1"/>
</dbReference>
<evidence type="ECO:0000256" key="1">
    <source>
        <dbReference type="ARBA" id="ARBA00004477"/>
    </source>
</evidence>
<evidence type="ECO:0000256" key="9">
    <source>
        <dbReference type="ARBA" id="ARBA00022989"/>
    </source>
</evidence>
<protein>
    <submittedName>
        <fullName evidence="15">Integral membrane protein DUF106-domain-containing protein</fullName>
    </submittedName>
</protein>
<evidence type="ECO:0000256" key="2">
    <source>
        <dbReference type="ARBA" id="ARBA00006537"/>
    </source>
</evidence>
<comment type="caution">
    <text evidence="15">The sequence shown here is derived from an EMBL/GenBank/DDBJ whole genome shotgun (WGS) entry which is preliminary data.</text>
</comment>
<keyword evidence="7" id="KW-0256">Endoplasmic reticulum</keyword>
<feature type="signal peptide" evidence="14">
    <location>
        <begin position="1"/>
        <end position="19"/>
    </location>
</feature>
<dbReference type="EMBL" id="JAFCMP010000049">
    <property type="protein sequence ID" value="KAG5189486.1"/>
    <property type="molecule type" value="Genomic_DNA"/>
</dbReference>
<evidence type="ECO:0000256" key="13">
    <source>
        <dbReference type="ARBA" id="ARBA00023303"/>
    </source>
</evidence>
<keyword evidence="11" id="KW-0406">Ion transport</keyword>
<dbReference type="Proteomes" id="UP000664859">
    <property type="component" value="Unassembled WGS sequence"/>
</dbReference>
<evidence type="ECO:0000256" key="8">
    <source>
        <dbReference type="ARBA" id="ARBA00022837"/>
    </source>
</evidence>
<keyword evidence="9" id="KW-1133">Transmembrane helix</keyword>
<dbReference type="Pfam" id="PF01956">
    <property type="entry name" value="EMC3_TMCO1"/>
    <property type="match status" value="1"/>
</dbReference>
<dbReference type="GO" id="GO:0032469">
    <property type="term" value="P:endoplasmic reticulum calcium ion homeostasis"/>
    <property type="evidence" value="ECO:0007669"/>
    <property type="project" value="InterPro"/>
</dbReference>
<comment type="similarity">
    <text evidence="2">Belongs to the TMCO1 family.</text>
</comment>